<evidence type="ECO:0000256" key="1">
    <source>
        <dbReference type="SAM" id="MobiDB-lite"/>
    </source>
</evidence>
<feature type="compositionally biased region" description="Basic residues" evidence="1">
    <location>
        <begin position="288"/>
        <end position="305"/>
    </location>
</feature>
<gene>
    <name evidence="2" type="ORF">TeGR_g6243</name>
</gene>
<protein>
    <submittedName>
        <fullName evidence="2">Uncharacterized protein</fullName>
    </submittedName>
</protein>
<proteinExistence type="predicted"/>
<name>A0ABQ6MVT7_9STRA</name>
<feature type="compositionally biased region" description="Pro residues" evidence="1">
    <location>
        <begin position="198"/>
        <end position="227"/>
    </location>
</feature>
<evidence type="ECO:0000313" key="2">
    <source>
        <dbReference type="EMBL" id="GMI34471.1"/>
    </source>
</evidence>
<evidence type="ECO:0000313" key="3">
    <source>
        <dbReference type="Proteomes" id="UP001165060"/>
    </source>
</evidence>
<dbReference type="Proteomes" id="UP001165060">
    <property type="component" value="Unassembled WGS sequence"/>
</dbReference>
<feature type="compositionally biased region" description="Gly residues" evidence="1">
    <location>
        <begin position="276"/>
        <end position="285"/>
    </location>
</feature>
<keyword evidence="3" id="KW-1185">Reference proteome</keyword>
<feature type="region of interest" description="Disordered" evidence="1">
    <location>
        <begin position="276"/>
        <end position="305"/>
    </location>
</feature>
<feature type="compositionally biased region" description="Polar residues" evidence="1">
    <location>
        <begin position="135"/>
        <end position="148"/>
    </location>
</feature>
<feature type="compositionally biased region" description="Polar residues" evidence="1">
    <location>
        <begin position="159"/>
        <end position="168"/>
    </location>
</feature>
<accession>A0ABQ6MVT7</accession>
<feature type="region of interest" description="Disordered" evidence="1">
    <location>
        <begin position="112"/>
        <end position="231"/>
    </location>
</feature>
<dbReference type="EMBL" id="BRYB01001828">
    <property type="protein sequence ID" value="GMI34471.1"/>
    <property type="molecule type" value="Genomic_DNA"/>
</dbReference>
<sequence>MLASPPLLLDTVEYAQALAGSARHNPDLQSLQAANAKLRESLAKATSGWRSAITLSRALSSKVDSLDAESVESSKLIGDLRDMLAVERERAERVELEASRVIRSIEQERAGMGRAREAMAQTTPASGARAERPQQRASPSYSVASQTGRGAPREREASPSHTVASQTGRGRAEREASPSHSVASQTGREAPREREAPLSPPPLPRPTSPRPAPAPSHPRPPPSPPASPGSSFYAHLTRALAARLATAISGRIRALSERELGAIERAVKDAADMIEGGEGGLGGEGGGKKKRRVKGRGVINRKAKE</sequence>
<feature type="compositionally biased region" description="Polar residues" evidence="1">
    <location>
        <begin position="178"/>
        <end position="187"/>
    </location>
</feature>
<reference evidence="2 3" key="1">
    <citation type="journal article" date="2023" name="Commun. Biol.">
        <title>Genome analysis of Parmales, the sister group of diatoms, reveals the evolutionary specialization of diatoms from phago-mixotrophs to photoautotrophs.</title>
        <authorList>
            <person name="Ban H."/>
            <person name="Sato S."/>
            <person name="Yoshikawa S."/>
            <person name="Yamada K."/>
            <person name="Nakamura Y."/>
            <person name="Ichinomiya M."/>
            <person name="Sato N."/>
            <person name="Blanc-Mathieu R."/>
            <person name="Endo H."/>
            <person name="Kuwata A."/>
            <person name="Ogata H."/>
        </authorList>
    </citation>
    <scope>NUCLEOTIDE SEQUENCE [LARGE SCALE GENOMIC DNA]</scope>
</reference>
<comment type="caution">
    <text evidence="2">The sequence shown here is derived from an EMBL/GenBank/DDBJ whole genome shotgun (WGS) entry which is preliminary data.</text>
</comment>
<organism evidence="2 3">
    <name type="scientific">Tetraparma gracilis</name>
    <dbReference type="NCBI Taxonomy" id="2962635"/>
    <lineage>
        <taxon>Eukaryota</taxon>
        <taxon>Sar</taxon>
        <taxon>Stramenopiles</taxon>
        <taxon>Ochrophyta</taxon>
        <taxon>Bolidophyceae</taxon>
        <taxon>Parmales</taxon>
        <taxon>Triparmaceae</taxon>
        <taxon>Tetraparma</taxon>
    </lineage>
</organism>